<proteinExistence type="predicted"/>
<dbReference type="Proteomes" id="UP000218139">
    <property type="component" value="Unassembled WGS sequence"/>
</dbReference>
<organism evidence="2 3">
    <name type="scientific">Ligilactobacillus salivarius</name>
    <dbReference type="NCBI Taxonomy" id="1624"/>
    <lineage>
        <taxon>Bacteria</taxon>
        <taxon>Bacillati</taxon>
        <taxon>Bacillota</taxon>
        <taxon>Bacilli</taxon>
        <taxon>Lactobacillales</taxon>
        <taxon>Lactobacillaceae</taxon>
        <taxon>Ligilactobacillus</taxon>
    </lineage>
</organism>
<evidence type="ECO:0000256" key="1">
    <source>
        <dbReference type="SAM" id="MobiDB-lite"/>
    </source>
</evidence>
<reference evidence="2 3" key="1">
    <citation type="submission" date="2016-05" db="EMBL/GenBank/DDBJ databases">
        <authorList>
            <person name="Lee J.-Y."/>
            <person name="Kim E.B."/>
            <person name="Choi Y.-J."/>
        </authorList>
    </citation>
    <scope>NUCLEOTIDE SEQUENCE [LARGE SCALE GENOMIC DNA]</scope>
    <source>
        <strain evidence="2 3">KLA006</strain>
    </source>
</reference>
<gene>
    <name evidence="2" type="ORF">A8C52_11415</name>
</gene>
<name>A0A9X6S8J2_9LACO</name>
<evidence type="ECO:0000313" key="2">
    <source>
        <dbReference type="EMBL" id="PAY43355.1"/>
    </source>
</evidence>
<protein>
    <submittedName>
        <fullName evidence="2">Uncharacterized protein</fullName>
    </submittedName>
</protein>
<feature type="region of interest" description="Disordered" evidence="1">
    <location>
        <begin position="52"/>
        <end position="82"/>
    </location>
</feature>
<dbReference type="AlphaFoldDB" id="A0A9X6S8J2"/>
<dbReference type="EMBL" id="LXZO01000154">
    <property type="protein sequence ID" value="PAY43355.1"/>
    <property type="molecule type" value="Genomic_DNA"/>
</dbReference>
<evidence type="ECO:0000313" key="3">
    <source>
        <dbReference type="Proteomes" id="UP000218139"/>
    </source>
</evidence>
<accession>A0A9X6S8J2</accession>
<dbReference type="RefSeq" id="WP_086201119.1">
    <property type="nucleotide sequence ID" value="NZ_LXYY01000022.1"/>
</dbReference>
<sequence length="127" mass="15167">MTKPYRWYKGEPVIMKRVYYIGNQMFTRLEHFYTKEVIPAVDVHEVKDTREESLEVASDLQDEPKQEEQTQVNKIKFTDTDGNENVFEENSEEYQKFVDDNKLKDEFIGRVLDGKINKHKGFNIERV</sequence>
<comment type="caution">
    <text evidence="2">The sequence shown here is derived from an EMBL/GenBank/DDBJ whole genome shotgun (WGS) entry which is preliminary data.</text>
</comment>